<feature type="compositionally biased region" description="Low complexity" evidence="1">
    <location>
        <begin position="50"/>
        <end position="78"/>
    </location>
</feature>
<reference evidence="3" key="1">
    <citation type="journal article" date="2020" name="Stud. Mycol.">
        <title>101 Dothideomycetes genomes: a test case for predicting lifestyles and emergence of pathogens.</title>
        <authorList>
            <person name="Haridas S."/>
            <person name="Albert R."/>
            <person name="Binder M."/>
            <person name="Bloem J."/>
            <person name="Labutti K."/>
            <person name="Salamov A."/>
            <person name="Andreopoulos B."/>
            <person name="Baker S."/>
            <person name="Barry K."/>
            <person name="Bills G."/>
            <person name="Bluhm B."/>
            <person name="Cannon C."/>
            <person name="Castanera R."/>
            <person name="Culley D."/>
            <person name="Daum C."/>
            <person name="Ezra D."/>
            <person name="Gonzalez J."/>
            <person name="Henrissat B."/>
            <person name="Kuo A."/>
            <person name="Liang C."/>
            <person name="Lipzen A."/>
            <person name="Lutzoni F."/>
            <person name="Magnuson J."/>
            <person name="Mondo S."/>
            <person name="Nolan M."/>
            <person name="Ohm R."/>
            <person name="Pangilinan J."/>
            <person name="Park H.-J."/>
            <person name="Ramirez L."/>
            <person name="Alfaro M."/>
            <person name="Sun H."/>
            <person name="Tritt A."/>
            <person name="Yoshinaga Y."/>
            <person name="Zwiers L.-H."/>
            <person name="Turgeon B."/>
            <person name="Goodwin S."/>
            <person name="Spatafora J."/>
            <person name="Crous P."/>
            <person name="Grigoriev I."/>
        </authorList>
    </citation>
    <scope>NUCLEOTIDE SEQUENCE</scope>
    <source>
        <strain evidence="3">CBS 269.34</strain>
    </source>
</reference>
<organism evidence="3 4">
    <name type="scientific">Lophium mytilinum</name>
    <dbReference type="NCBI Taxonomy" id="390894"/>
    <lineage>
        <taxon>Eukaryota</taxon>
        <taxon>Fungi</taxon>
        <taxon>Dikarya</taxon>
        <taxon>Ascomycota</taxon>
        <taxon>Pezizomycotina</taxon>
        <taxon>Dothideomycetes</taxon>
        <taxon>Pleosporomycetidae</taxon>
        <taxon>Mytilinidiales</taxon>
        <taxon>Mytilinidiaceae</taxon>
        <taxon>Lophium</taxon>
    </lineage>
</organism>
<sequence length="453" mass="50367">MGVEVSIESEERPSERVTKIGLQHGEIKLPLFELHGGSTPSRLVTSATRTTGLSSGPTGLSSGPTGLSSGPTGLSSGPTGLSSGRIWAFNGTPPEIPDPPTPEGWQRENTPPRINFDPGTRQDSFKVTVTCFKRQATNGELDDGLTYARISFESWDLYPKFPKLKEQSDSGCQKSKFIRQVLRRDLIYRNWKYYDLCPRDARPHEVYIQLLLESVPIIDGNSTSSTASGYGPCCGDLSIYCSHHVPQTRFKGPIGHDTRVTDPTGKMWGHRKFEVEYCPHAPAHGYARSPDFSPPTPAPPMDIITDKRFEKAREWMKECNDSKAHELCRMRSDFDPARMIDISVGNGSLQIAERLEGRSGKPYAAFSYCWGLPESDNVGRPTYVTTRQNLARRRLGFFANELPKTIRDAIQLARALGFDRIWVDSLASSRILIAIGAKKLLKCRESMAALISR</sequence>
<keyword evidence="4" id="KW-1185">Reference proteome</keyword>
<dbReference type="OrthoDB" id="10575964at2759"/>
<proteinExistence type="predicted"/>
<feature type="compositionally biased region" description="Basic and acidic residues" evidence="1">
    <location>
        <begin position="9"/>
        <end position="18"/>
    </location>
</feature>
<dbReference type="AlphaFoldDB" id="A0A6A6QKZ3"/>
<accession>A0A6A6QKZ3</accession>
<evidence type="ECO:0000256" key="1">
    <source>
        <dbReference type="SAM" id="MobiDB-lite"/>
    </source>
</evidence>
<dbReference type="EMBL" id="MU004193">
    <property type="protein sequence ID" value="KAF2492660.1"/>
    <property type="molecule type" value="Genomic_DNA"/>
</dbReference>
<evidence type="ECO:0000313" key="4">
    <source>
        <dbReference type="Proteomes" id="UP000799750"/>
    </source>
</evidence>
<feature type="region of interest" description="Disordered" evidence="1">
    <location>
        <begin position="1"/>
        <end position="21"/>
    </location>
</feature>
<dbReference type="PANTHER" id="PTHR33112:SF16">
    <property type="entry name" value="HETEROKARYON INCOMPATIBILITY DOMAIN-CONTAINING PROTEIN"/>
    <property type="match status" value="1"/>
</dbReference>
<dbReference type="PANTHER" id="PTHR33112">
    <property type="entry name" value="DOMAIN PROTEIN, PUTATIVE-RELATED"/>
    <property type="match status" value="1"/>
</dbReference>
<protein>
    <submittedName>
        <fullName evidence="3">HET-domain-containing protein</fullName>
    </submittedName>
</protein>
<feature type="region of interest" description="Disordered" evidence="1">
    <location>
        <begin position="33"/>
        <end position="78"/>
    </location>
</feature>
<dbReference type="InterPro" id="IPR010730">
    <property type="entry name" value="HET"/>
</dbReference>
<dbReference type="Proteomes" id="UP000799750">
    <property type="component" value="Unassembled WGS sequence"/>
</dbReference>
<feature type="compositionally biased region" description="Polar residues" evidence="1">
    <location>
        <begin position="38"/>
        <end position="49"/>
    </location>
</feature>
<feature type="domain" description="Heterokaryon incompatibility" evidence="2">
    <location>
        <begin position="363"/>
        <end position="426"/>
    </location>
</feature>
<evidence type="ECO:0000259" key="2">
    <source>
        <dbReference type="Pfam" id="PF06985"/>
    </source>
</evidence>
<dbReference type="Pfam" id="PF06985">
    <property type="entry name" value="HET"/>
    <property type="match status" value="1"/>
</dbReference>
<name>A0A6A6QKZ3_9PEZI</name>
<gene>
    <name evidence="3" type="ORF">BU16DRAFT_87463</name>
</gene>
<evidence type="ECO:0000313" key="3">
    <source>
        <dbReference type="EMBL" id="KAF2492660.1"/>
    </source>
</evidence>